<evidence type="ECO:0000313" key="1">
    <source>
        <dbReference type="EMBL" id="AEM23319.1"/>
    </source>
</evidence>
<organism evidence="1 2">
    <name type="scientific">Brachyspira intermedia (strain ATCC 51140 / PWS/A)</name>
    <name type="common">Serpulina intermedia</name>
    <dbReference type="NCBI Taxonomy" id="1045858"/>
    <lineage>
        <taxon>Bacteria</taxon>
        <taxon>Pseudomonadati</taxon>
        <taxon>Spirochaetota</taxon>
        <taxon>Spirochaetia</taxon>
        <taxon>Brachyspirales</taxon>
        <taxon>Brachyspiraceae</taxon>
        <taxon>Brachyspira</taxon>
    </lineage>
</organism>
<dbReference type="OrthoDB" id="9816691at2"/>
<dbReference type="HOGENOM" id="CLU_009522_1_0_12"/>
<dbReference type="eggNOG" id="COG1413">
    <property type="taxonomic scope" value="Bacteria"/>
</dbReference>
<name>G0EQ61_BRAIP</name>
<evidence type="ECO:0008006" key="3">
    <source>
        <dbReference type="Google" id="ProtNLM"/>
    </source>
</evidence>
<dbReference type="KEGG" id="bip:Bint_2725"/>
<sequence length="827" mass="97741">MKNSISNEEKIRNKFEEMFSHENNKDAFLDYFYGKSNSCPTLSKNYLYYAEEIFKFYFDENTSKGDKEVLSRYAKVIIKDIYKGNPNPNYIIITTYMIVRLCSGEDLEKVLIESYNIDIEEIYIDDKKYSKSQLKNNKGYEYIKIQNKNFNRFLILENYIGKEFNEYLEKVKNDSKVLLEKEPHLLLTILVYIINRDDDKSLIKQLLNYIDLLKINDEETISLLFTIVDKDEEVYKRLINILNKDNNIIYFIVNLDSVMITNIELCKRFFKKYSEDPTYHYFEAREVADEYLEICSFPKEYIFLNKIYCGGNTHCTSSLTVELKKLYIEDKTTFYKLYEIIEKSKLECLYLDYVVLSAIMLAVNDNKYNINANSIIEKLKEISLEFLKKRESIKSFDDIISKSIKYIKEKPNGSYSAYLSAIMLFDEINDEASKITDILLKYYRIYIKIYIYIQKIFYNKNILEIKEKLVNEKEVQLKDIYLFIKSEDDIITLIKNNLEETKNIIKEEAFINSITENTKCTISFINAIFSDELRSLIDNKFDFVFKVLDTERDQRIQNHCILIIKNYGISIRSEVEKLAVEGKKSSIKIYQEIIKYWDLQKIDADFKFKNIDEIEEYVNKQYNKEHEILIKDIDENILSNILLKDKKTVSPLKIVKYVFMEYAALKEPSILKDCNKIAEFFDIDSFRNALNNIYTNWIKNKSNTEIKNIFIQYNNLTEDKLLQLPSETTNISYTTYDIKLKNILIPYCIFQTEDKLLQLKIQIEDWASSDMNDSEELAAYAVYAMALNGSSFALSLINKIYLEVKNKKVKKAAKNVLKKAGKVLDIL</sequence>
<dbReference type="Proteomes" id="UP000008522">
    <property type="component" value="Chromosome"/>
</dbReference>
<dbReference type="GeneID" id="44971206"/>
<evidence type="ECO:0000313" key="2">
    <source>
        <dbReference type="Proteomes" id="UP000008522"/>
    </source>
</evidence>
<keyword evidence="2" id="KW-1185">Reference proteome</keyword>
<dbReference type="AlphaFoldDB" id="G0EQ61"/>
<protein>
    <recommendedName>
        <fullName evidence="3">Molybdate metabolism regulator</fullName>
    </recommendedName>
</protein>
<reference evidence="1 2" key="1">
    <citation type="journal article" date="2011" name="BMC Genomics">
        <title>Complete genome sequence of Brachyspira intermedia reveals unique genomic features in Brachyspira species and phage-mediated horizontal gene transfer.</title>
        <authorList>
            <person name="Hafstrom T."/>
            <person name="Jansson D.S."/>
            <person name="Segerman B."/>
        </authorList>
    </citation>
    <scope>NUCLEOTIDE SEQUENCE [LARGE SCALE GENOMIC DNA]</scope>
    <source>
        <strain evidence="2">ATCC 51140 / PWS/A</strain>
    </source>
</reference>
<proteinExistence type="predicted"/>
<gene>
    <name evidence="1" type="ordered locus">Bint_2725</name>
</gene>
<accession>G0EQ61</accession>
<dbReference type="PATRIC" id="fig|1045858.4.peg.2724"/>
<dbReference type="EMBL" id="CP002874">
    <property type="protein sequence ID" value="AEM23319.1"/>
    <property type="molecule type" value="Genomic_DNA"/>
</dbReference>
<dbReference type="RefSeq" id="WP_014489107.1">
    <property type="nucleotide sequence ID" value="NC_017243.1"/>
</dbReference>